<feature type="domain" description="Amino acid permease N-terminal" evidence="4">
    <location>
        <begin position="118"/>
        <end position="159"/>
    </location>
</feature>
<dbReference type="GO" id="GO:0005886">
    <property type="term" value="C:plasma membrane"/>
    <property type="evidence" value="ECO:0007669"/>
    <property type="project" value="UniProtKB-SubCell"/>
</dbReference>
<dbReference type="InterPro" id="IPR013612">
    <property type="entry name" value="AA_permease_N"/>
</dbReference>
<comment type="subcellular location">
    <subcellularLocation>
        <location evidence="1">Cell membrane</location>
        <topology evidence="1">Multi-pass membrane protein</topology>
    </subcellularLocation>
</comment>
<evidence type="ECO:0000256" key="1">
    <source>
        <dbReference type="ARBA" id="ARBA00004651"/>
    </source>
</evidence>
<feature type="region of interest" description="Disordered" evidence="3">
    <location>
        <begin position="1"/>
        <end position="38"/>
    </location>
</feature>
<protein>
    <recommendedName>
        <fullName evidence="4">Amino acid permease N-terminal domain-containing protein</fullName>
    </recommendedName>
</protein>
<dbReference type="EMBL" id="LR899010">
    <property type="protein sequence ID" value="CAD7082123.1"/>
    <property type="molecule type" value="Genomic_DNA"/>
</dbReference>
<evidence type="ECO:0000313" key="6">
    <source>
        <dbReference type="Proteomes" id="UP000594454"/>
    </source>
</evidence>
<feature type="compositionally biased region" description="Acidic residues" evidence="3">
    <location>
        <begin position="95"/>
        <end position="110"/>
    </location>
</feature>
<evidence type="ECO:0000259" key="4">
    <source>
        <dbReference type="Pfam" id="PF08403"/>
    </source>
</evidence>
<sequence>MSDFPTMELNSVDRPNRFQVNPVVRKSVDTGDQQRYNNNVNCRDAESEDDTFNEDAANIIRRTSRIQSIKSSFRDKDKPSRFKDLQTTRFQVDESQMDESDSNESDEDRENLLENEYDTKYGKSFRHFTREALPRLDNYRNIMSIQAAYRPTLDELHNATLTHKVSALFIGMQ</sequence>
<evidence type="ECO:0000256" key="2">
    <source>
        <dbReference type="ARBA" id="ARBA00022448"/>
    </source>
</evidence>
<keyword evidence="2" id="KW-0813">Transport</keyword>
<evidence type="ECO:0000313" key="5">
    <source>
        <dbReference type="EMBL" id="CAD7082123.1"/>
    </source>
</evidence>
<reference evidence="5 6" key="1">
    <citation type="submission" date="2020-11" db="EMBL/GenBank/DDBJ databases">
        <authorList>
            <person name="Wallbank WR R."/>
            <person name="Pardo Diaz C."/>
            <person name="Kozak K."/>
            <person name="Martin S."/>
            <person name="Jiggins C."/>
            <person name="Moest M."/>
            <person name="Warren A I."/>
            <person name="Generalovic N T."/>
            <person name="Byers J.R.P. K."/>
            <person name="Montejo-Kovacevich G."/>
            <person name="Yen C E."/>
        </authorList>
    </citation>
    <scope>NUCLEOTIDE SEQUENCE [LARGE SCALE GENOMIC DNA]</scope>
</reference>
<dbReference type="AlphaFoldDB" id="A0A7R8UJQ7"/>
<gene>
    <name evidence="5" type="ORF">HERILL_LOCUS5181</name>
</gene>
<organism evidence="5 6">
    <name type="scientific">Hermetia illucens</name>
    <name type="common">Black soldier fly</name>
    <dbReference type="NCBI Taxonomy" id="343691"/>
    <lineage>
        <taxon>Eukaryota</taxon>
        <taxon>Metazoa</taxon>
        <taxon>Ecdysozoa</taxon>
        <taxon>Arthropoda</taxon>
        <taxon>Hexapoda</taxon>
        <taxon>Insecta</taxon>
        <taxon>Pterygota</taxon>
        <taxon>Neoptera</taxon>
        <taxon>Endopterygota</taxon>
        <taxon>Diptera</taxon>
        <taxon>Brachycera</taxon>
        <taxon>Stratiomyomorpha</taxon>
        <taxon>Stratiomyidae</taxon>
        <taxon>Hermetiinae</taxon>
        <taxon>Hermetia</taxon>
    </lineage>
</organism>
<evidence type="ECO:0000256" key="3">
    <source>
        <dbReference type="SAM" id="MobiDB-lite"/>
    </source>
</evidence>
<keyword evidence="6" id="KW-1185">Reference proteome</keyword>
<feature type="region of interest" description="Disordered" evidence="3">
    <location>
        <begin position="70"/>
        <end position="110"/>
    </location>
</feature>
<name>A0A7R8UJQ7_HERIL</name>
<accession>A0A7R8UJQ7</accession>
<dbReference type="OrthoDB" id="2020542at2759"/>
<dbReference type="Pfam" id="PF08403">
    <property type="entry name" value="AA_permease_N"/>
    <property type="match status" value="1"/>
</dbReference>
<dbReference type="Proteomes" id="UP000594454">
    <property type="component" value="Chromosome 2"/>
</dbReference>
<proteinExistence type="predicted"/>
<feature type="compositionally biased region" description="Basic and acidic residues" evidence="3">
    <location>
        <begin position="72"/>
        <end position="86"/>
    </location>
</feature>